<feature type="domain" description="L-tryptophan decarboxylase PsiD-like" evidence="3">
    <location>
        <begin position="55"/>
        <end position="193"/>
    </location>
</feature>
<evidence type="ECO:0000313" key="5">
    <source>
        <dbReference type="Proteomes" id="UP001148614"/>
    </source>
</evidence>
<gene>
    <name evidence="4" type="ORF">NPX13_g299</name>
</gene>
<keyword evidence="1" id="KW-0210">Decarboxylase</keyword>
<protein>
    <recommendedName>
        <fullName evidence="3">L-tryptophan decarboxylase PsiD-like domain-containing protein</fullName>
    </recommendedName>
</protein>
<name>A0A9W8TR72_9PEZI</name>
<dbReference type="AlphaFoldDB" id="A0A9W8TR72"/>
<dbReference type="InterPro" id="IPR003817">
    <property type="entry name" value="PS_Dcarbxylase"/>
</dbReference>
<dbReference type="GO" id="GO:0006646">
    <property type="term" value="P:phosphatidylethanolamine biosynthetic process"/>
    <property type="evidence" value="ECO:0007669"/>
    <property type="project" value="TreeGrafter"/>
</dbReference>
<dbReference type="PANTHER" id="PTHR10067:SF9">
    <property type="entry name" value="PHOSPHATIDYLSERINE DECARBOXYLASE FAMILY PROTEIN (AFU_ORTHOLOGUE AFUA_7G01730)"/>
    <property type="match status" value="1"/>
</dbReference>
<organism evidence="4 5">
    <name type="scientific">Xylaria arbuscula</name>
    <dbReference type="NCBI Taxonomy" id="114810"/>
    <lineage>
        <taxon>Eukaryota</taxon>
        <taxon>Fungi</taxon>
        <taxon>Dikarya</taxon>
        <taxon>Ascomycota</taxon>
        <taxon>Pezizomycotina</taxon>
        <taxon>Sordariomycetes</taxon>
        <taxon>Xylariomycetidae</taxon>
        <taxon>Xylariales</taxon>
        <taxon>Xylariaceae</taxon>
        <taxon>Xylaria</taxon>
    </lineage>
</organism>
<keyword evidence="5" id="KW-1185">Reference proteome</keyword>
<evidence type="ECO:0000313" key="4">
    <source>
        <dbReference type="EMBL" id="KAJ3580268.1"/>
    </source>
</evidence>
<dbReference type="GO" id="GO:0004609">
    <property type="term" value="F:phosphatidylserine decarboxylase activity"/>
    <property type="evidence" value="ECO:0007669"/>
    <property type="project" value="InterPro"/>
</dbReference>
<dbReference type="EMBL" id="JANPWZ010000018">
    <property type="protein sequence ID" value="KAJ3580268.1"/>
    <property type="molecule type" value="Genomic_DNA"/>
</dbReference>
<comment type="caution">
    <text evidence="4">The sequence shown here is derived from an EMBL/GenBank/DDBJ whole genome shotgun (WGS) entry which is preliminary data.</text>
</comment>
<dbReference type="VEuPathDB" id="FungiDB:F4678DRAFT_442848"/>
<evidence type="ECO:0000256" key="2">
    <source>
        <dbReference type="ARBA" id="ARBA00023239"/>
    </source>
</evidence>
<reference evidence="4" key="1">
    <citation type="submission" date="2022-07" db="EMBL/GenBank/DDBJ databases">
        <title>Genome Sequence of Xylaria arbuscula.</title>
        <authorList>
            <person name="Buettner E."/>
        </authorList>
    </citation>
    <scope>NUCLEOTIDE SEQUENCE</scope>
    <source>
        <strain evidence="4">VT107</strain>
    </source>
</reference>
<keyword evidence="2" id="KW-0456">Lyase</keyword>
<proteinExistence type="predicted"/>
<evidence type="ECO:0000259" key="3">
    <source>
        <dbReference type="Pfam" id="PF12588"/>
    </source>
</evidence>
<dbReference type="Pfam" id="PF02666">
    <property type="entry name" value="PS_Dcarbxylase"/>
    <property type="match status" value="1"/>
</dbReference>
<evidence type="ECO:0000256" key="1">
    <source>
        <dbReference type="ARBA" id="ARBA00022793"/>
    </source>
</evidence>
<dbReference type="GO" id="GO:0005739">
    <property type="term" value="C:mitochondrion"/>
    <property type="evidence" value="ECO:0007669"/>
    <property type="project" value="TreeGrafter"/>
</dbReference>
<dbReference type="PANTHER" id="PTHR10067">
    <property type="entry name" value="PHOSPHATIDYLSERINE DECARBOXYLASE"/>
    <property type="match status" value="1"/>
</dbReference>
<dbReference type="Proteomes" id="UP001148614">
    <property type="component" value="Unassembled WGS sequence"/>
</dbReference>
<dbReference type="InterPro" id="IPR022237">
    <property type="entry name" value="PsiD-like"/>
</dbReference>
<accession>A0A9W8TR72</accession>
<dbReference type="Pfam" id="PF12588">
    <property type="entry name" value="PSDC"/>
    <property type="match status" value="1"/>
</dbReference>
<sequence>MTPPTQVPYLHGQFSRAGGWLPPDPKILIGWARKLVAEADEKRRWSGHLRSNLAPSIQAFDAVVQSSAKLRMLAAAMLDEVPNKEPYLTDPIGNKQIRDYDCLLHAFQCIVTTKVPEWSMHEYDVGLIGFPFNAILDWPMATPSGYAFFLDQQVNEKLKDILNAWSDDVLTKEVSLKVINEKPGGWLSPQALKVLEDTANLEGETLKFAQIFNCDPSKDHWGFQSWDDFFVRTFNSIDSRRPVYQPNNAKWIHDTFWLKGQPYSVAEMIPSKPEYVSKFVGGTVYQAFLSATSYHRWHSPVKGQVCYAKVIDGTYFSEPTITGFSSQDGPDKAGPDQAQGYISHVATRAVYIFKTDDPNIGFVGAVYVGMADVSTCEINEKFLKNLSQEVEKGEEIGMFHFGGSTHCLLFEKGVKLAWVDGAHPGTATRNVPVRSALAYPCDEKEVIL</sequence>